<evidence type="ECO:0000256" key="1">
    <source>
        <dbReference type="SAM" id="MobiDB-lite"/>
    </source>
</evidence>
<gene>
    <name evidence="3" type="ORF">B446_05780</name>
</gene>
<protein>
    <recommendedName>
        <fullName evidence="2">CBS domain-containing protein</fullName>
    </recommendedName>
</protein>
<name>S5VBT2_STRC3</name>
<feature type="domain" description="CBS" evidence="2">
    <location>
        <begin position="77"/>
        <end position="116"/>
    </location>
</feature>
<dbReference type="Proteomes" id="UP000015423">
    <property type="component" value="Chromosome"/>
</dbReference>
<dbReference type="InterPro" id="IPR000644">
    <property type="entry name" value="CBS_dom"/>
</dbReference>
<feature type="region of interest" description="Disordered" evidence="1">
    <location>
        <begin position="137"/>
        <end position="159"/>
    </location>
</feature>
<dbReference type="STRING" id="1214242.B446_05780"/>
<dbReference type="AlphaFoldDB" id="S5VBT2"/>
<reference evidence="3 4" key="2">
    <citation type="journal article" date="2013" name="J. Biotechnol.">
        <title>Complete genome sequence of the kirromycin producer Streptomyces collinus Tu 365 consisting of a linear chromosome and two linear plasmids.</title>
        <authorList>
            <person name="Ruckert C."/>
            <person name="Szczepanowski R."/>
            <person name="Albersmeier A."/>
            <person name="Goesmann A."/>
            <person name="Iftime D."/>
            <person name="Musiol E.M."/>
            <person name="Blin K."/>
            <person name="Wohlleben W."/>
            <person name="Puhler A."/>
            <person name="Kalinowski J."/>
            <person name="Weber T."/>
        </authorList>
    </citation>
    <scope>NUCLEOTIDE SEQUENCE [LARGE SCALE GENOMIC DNA]</scope>
    <source>
        <strain evidence="4">DSM 40733 / Tue 365</strain>
    </source>
</reference>
<feature type="compositionally biased region" description="Basic and acidic residues" evidence="1">
    <location>
        <begin position="137"/>
        <end position="150"/>
    </location>
</feature>
<dbReference type="KEGG" id="sci:B446_05780"/>
<sequence length="159" mass="16661">MGAHSLEAGPRRLAAIAAVLADLPLAGLVHVDDDGRVLGLVSEADLPPKEAFGEDGRVLHGREGSFADAHRADAVTAGDLMTTPAMTVAPDVSLARAARIKARDRVKRPPVVDRTGFPLAVRLARAVPGVVDVRCELSRPPLRPDSDPHRSGGQRPAPA</sequence>
<dbReference type="InterPro" id="IPR046342">
    <property type="entry name" value="CBS_dom_sf"/>
</dbReference>
<dbReference type="Pfam" id="PF00571">
    <property type="entry name" value="CBS"/>
    <property type="match status" value="1"/>
</dbReference>
<dbReference type="EMBL" id="CP006259">
    <property type="protein sequence ID" value="AGS67982.1"/>
    <property type="molecule type" value="Genomic_DNA"/>
</dbReference>
<proteinExistence type="predicted"/>
<evidence type="ECO:0000313" key="4">
    <source>
        <dbReference type="Proteomes" id="UP000015423"/>
    </source>
</evidence>
<dbReference type="RefSeq" id="WP_020938466.1">
    <property type="nucleotide sequence ID" value="NC_021985.1"/>
</dbReference>
<dbReference type="SUPFAM" id="SSF54631">
    <property type="entry name" value="CBS-domain pair"/>
    <property type="match status" value="1"/>
</dbReference>
<dbReference type="PATRIC" id="fig|1214242.5.peg.1200"/>
<evidence type="ECO:0000313" key="3">
    <source>
        <dbReference type="EMBL" id="AGS67982.1"/>
    </source>
</evidence>
<reference evidence="4" key="1">
    <citation type="submission" date="2012-10" db="EMBL/GenBank/DDBJ databases">
        <title>The complete genome sequence of Streptomyces collinus Tu 365.</title>
        <authorList>
            <person name="Ruckert C."/>
            <person name="Szczepanowski R."/>
            <person name="Goesmann A."/>
            <person name="Pross E.K."/>
            <person name="Musiol E.M."/>
            <person name="Blin K."/>
            <person name="Wohlleben W."/>
            <person name="Puhler A."/>
            <person name="Weber T."/>
            <person name="Kalinowski J."/>
        </authorList>
    </citation>
    <scope>NUCLEOTIDE SEQUENCE [LARGE SCALE GENOMIC DNA]</scope>
    <source>
        <strain evidence="4">DSM 40733 / Tue 365</strain>
    </source>
</reference>
<evidence type="ECO:0000259" key="2">
    <source>
        <dbReference type="Pfam" id="PF00571"/>
    </source>
</evidence>
<dbReference type="Gene3D" id="3.10.580.10">
    <property type="entry name" value="CBS-domain"/>
    <property type="match status" value="1"/>
</dbReference>
<dbReference type="eggNOG" id="COG0517">
    <property type="taxonomic scope" value="Bacteria"/>
</dbReference>
<accession>S5VBT2</accession>
<dbReference type="HOGENOM" id="CLU_1659704_0_0_11"/>
<keyword evidence="4" id="KW-1185">Reference proteome</keyword>
<organism evidence="3 4">
    <name type="scientific">Streptomyces collinus (strain DSM 40733 / Tue 365)</name>
    <dbReference type="NCBI Taxonomy" id="1214242"/>
    <lineage>
        <taxon>Bacteria</taxon>
        <taxon>Bacillati</taxon>
        <taxon>Actinomycetota</taxon>
        <taxon>Actinomycetes</taxon>
        <taxon>Kitasatosporales</taxon>
        <taxon>Streptomycetaceae</taxon>
        <taxon>Streptomyces</taxon>
    </lineage>
</organism>